<gene>
    <name evidence="6" type="ORF">FJZ00_03250</name>
</gene>
<reference evidence="6 7" key="1">
    <citation type="submission" date="2019-03" db="EMBL/GenBank/DDBJ databases">
        <title>Lake Tanganyika Metagenome-Assembled Genomes (MAGs).</title>
        <authorList>
            <person name="Tran P."/>
        </authorList>
    </citation>
    <scope>NUCLEOTIDE SEQUENCE [LARGE SCALE GENOMIC DNA]</scope>
    <source>
        <strain evidence="6">K_DeepCast_65m_m2_236</strain>
    </source>
</reference>
<dbReference type="InterPro" id="IPR006062">
    <property type="entry name" value="His_biosynth"/>
</dbReference>
<accession>A0A938BI93</accession>
<evidence type="ECO:0000256" key="1">
    <source>
        <dbReference type="ARBA" id="ARBA00009667"/>
    </source>
</evidence>
<proteinExistence type="inferred from homology"/>
<organism evidence="6 7">
    <name type="scientific">Candidatus Tanganyikabacteria bacterium</name>
    <dbReference type="NCBI Taxonomy" id="2961651"/>
    <lineage>
        <taxon>Bacteria</taxon>
        <taxon>Bacillati</taxon>
        <taxon>Candidatus Sericytochromatia</taxon>
        <taxon>Candidatus Tanganyikabacteria</taxon>
    </lineage>
</organism>
<dbReference type="SUPFAM" id="SSF51366">
    <property type="entry name" value="Ribulose-phoshate binding barrel"/>
    <property type="match status" value="1"/>
</dbReference>
<evidence type="ECO:0000256" key="2">
    <source>
        <dbReference type="ARBA" id="ARBA00022605"/>
    </source>
</evidence>
<feature type="non-terminal residue" evidence="6">
    <location>
        <position position="61"/>
    </location>
</feature>
<evidence type="ECO:0000256" key="5">
    <source>
        <dbReference type="RuleBase" id="RU003657"/>
    </source>
</evidence>
<dbReference type="EMBL" id="VGJX01000133">
    <property type="protein sequence ID" value="MBM3274142.1"/>
    <property type="molecule type" value="Genomic_DNA"/>
</dbReference>
<dbReference type="Gene3D" id="3.20.20.70">
    <property type="entry name" value="Aldolase class I"/>
    <property type="match status" value="1"/>
</dbReference>
<evidence type="ECO:0000256" key="4">
    <source>
        <dbReference type="ARBA" id="ARBA00029440"/>
    </source>
</evidence>
<sequence length="61" mass="6479">MILLPAIDLKGGKCVRLTEGRMDTAKIYDADPLAVARRWADAGATWIHVVDLDGALGGAET</sequence>
<comment type="caution">
    <text evidence="6">The sequence shown here is derived from an EMBL/GenBank/DDBJ whole genome shotgun (WGS) entry which is preliminary data.</text>
</comment>
<dbReference type="GO" id="GO:0003949">
    <property type="term" value="F:1-(5-phosphoribosyl)-5-[(5-phosphoribosylamino)methylideneamino]imidazole-4-carboxamide isomerase activity"/>
    <property type="evidence" value="ECO:0007669"/>
    <property type="project" value="UniProtKB-EC"/>
</dbReference>
<protein>
    <submittedName>
        <fullName evidence="6">1-(5-phosphoribosyl)-5-((5-phosphoribosylamino)methylideneamino)imidazole-4-carboxamide isomerase</fullName>
        <ecNumber evidence="6">5.3.1.16</ecNumber>
    </submittedName>
</protein>
<keyword evidence="2 5" id="KW-0028">Amino-acid biosynthesis</keyword>
<name>A0A938BI93_9BACT</name>
<dbReference type="AlphaFoldDB" id="A0A938BI93"/>
<dbReference type="Proteomes" id="UP000703893">
    <property type="component" value="Unassembled WGS sequence"/>
</dbReference>
<dbReference type="InterPro" id="IPR013785">
    <property type="entry name" value="Aldolase_TIM"/>
</dbReference>
<comment type="similarity">
    <text evidence="1 5">Belongs to the HisA/HisF family.</text>
</comment>
<comment type="pathway">
    <text evidence="4">Amino-acid biosynthesis.</text>
</comment>
<dbReference type="GO" id="GO:0000105">
    <property type="term" value="P:L-histidine biosynthetic process"/>
    <property type="evidence" value="ECO:0007669"/>
    <property type="project" value="UniProtKB-KW"/>
</dbReference>
<dbReference type="EC" id="5.3.1.16" evidence="6"/>
<evidence type="ECO:0000313" key="7">
    <source>
        <dbReference type="Proteomes" id="UP000703893"/>
    </source>
</evidence>
<keyword evidence="3 5" id="KW-0368">Histidine biosynthesis</keyword>
<evidence type="ECO:0000256" key="3">
    <source>
        <dbReference type="ARBA" id="ARBA00023102"/>
    </source>
</evidence>
<dbReference type="Pfam" id="PF00977">
    <property type="entry name" value="His_biosynth"/>
    <property type="match status" value="1"/>
</dbReference>
<keyword evidence="6" id="KW-0413">Isomerase</keyword>
<dbReference type="InterPro" id="IPR011060">
    <property type="entry name" value="RibuloseP-bd_barrel"/>
</dbReference>
<evidence type="ECO:0000313" key="6">
    <source>
        <dbReference type="EMBL" id="MBM3274142.1"/>
    </source>
</evidence>